<dbReference type="Proteomes" id="UP001229421">
    <property type="component" value="Unassembled WGS sequence"/>
</dbReference>
<evidence type="ECO:0000313" key="1">
    <source>
        <dbReference type="EMBL" id="KAK1409438.1"/>
    </source>
</evidence>
<name>A0AAD8JTI0_TARER</name>
<keyword evidence="2" id="KW-1185">Reference proteome</keyword>
<organism evidence="1 2">
    <name type="scientific">Tagetes erecta</name>
    <name type="common">African marigold</name>
    <dbReference type="NCBI Taxonomy" id="13708"/>
    <lineage>
        <taxon>Eukaryota</taxon>
        <taxon>Viridiplantae</taxon>
        <taxon>Streptophyta</taxon>
        <taxon>Embryophyta</taxon>
        <taxon>Tracheophyta</taxon>
        <taxon>Spermatophyta</taxon>
        <taxon>Magnoliopsida</taxon>
        <taxon>eudicotyledons</taxon>
        <taxon>Gunneridae</taxon>
        <taxon>Pentapetalae</taxon>
        <taxon>asterids</taxon>
        <taxon>campanulids</taxon>
        <taxon>Asterales</taxon>
        <taxon>Asteraceae</taxon>
        <taxon>Asteroideae</taxon>
        <taxon>Heliantheae alliance</taxon>
        <taxon>Tageteae</taxon>
        <taxon>Tagetes</taxon>
    </lineage>
</organism>
<proteinExistence type="predicted"/>
<gene>
    <name evidence="1" type="ORF">QVD17_35964</name>
</gene>
<comment type="caution">
    <text evidence="1">The sequence shown here is derived from an EMBL/GenBank/DDBJ whole genome shotgun (WGS) entry which is preliminary data.</text>
</comment>
<sequence>MILSALAAGTPSGVAPHGFKTRHDREPTHLRHPSLMVLKRVIASTLLDGGVFNTSTHRSFLKHCGNIPYAYTGVYIYKSYVKCKYKYTDTDTAWLCVIDQSSAKVFVSL</sequence>
<evidence type="ECO:0000313" key="2">
    <source>
        <dbReference type="Proteomes" id="UP001229421"/>
    </source>
</evidence>
<reference evidence="1" key="1">
    <citation type="journal article" date="2023" name="bioRxiv">
        <title>Improved chromosome-level genome assembly for marigold (Tagetes erecta).</title>
        <authorList>
            <person name="Jiang F."/>
            <person name="Yuan L."/>
            <person name="Wang S."/>
            <person name="Wang H."/>
            <person name="Xu D."/>
            <person name="Wang A."/>
            <person name="Fan W."/>
        </authorList>
    </citation>
    <scope>NUCLEOTIDE SEQUENCE</scope>
    <source>
        <strain evidence="1">WSJ</strain>
        <tissue evidence="1">Leaf</tissue>
    </source>
</reference>
<dbReference type="AlphaFoldDB" id="A0AAD8JTI0"/>
<accession>A0AAD8JTI0</accession>
<protein>
    <submittedName>
        <fullName evidence="1">Uncharacterized protein</fullName>
    </submittedName>
</protein>
<dbReference type="EMBL" id="JAUHHV010000010">
    <property type="protein sequence ID" value="KAK1409438.1"/>
    <property type="molecule type" value="Genomic_DNA"/>
</dbReference>